<dbReference type="RefSeq" id="WP_274150035.1">
    <property type="nucleotide sequence ID" value="NZ_CP117811.1"/>
</dbReference>
<evidence type="ECO:0000313" key="4">
    <source>
        <dbReference type="Proteomes" id="UP001214250"/>
    </source>
</evidence>
<dbReference type="Gene3D" id="3.30.700.10">
    <property type="entry name" value="Glycoprotein, Type 4 Pilin"/>
    <property type="match status" value="1"/>
</dbReference>
<evidence type="ECO:0000256" key="2">
    <source>
        <dbReference type="SAM" id="Phobius"/>
    </source>
</evidence>
<keyword evidence="2" id="KW-1133">Transmembrane helix</keyword>
<dbReference type="NCBIfam" id="TIGR02532">
    <property type="entry name" value="IV_pilin_GFxxxE"/>
    <property type="match status" value="1"/>
</dbReference>
<feature type="transmembrane region" description="Helical" evidence="2">
    <location>
        <begin position="6"/>
        <end position="29"/>
    </location>
</feature>
<sequence>MNRKKFTLIELLVVIAIVAILASLLLPALRIAREKSKMAVCKSNIKQINYAMMMYHDDNNGYYPFSDNQNSSGPPGQYSWDDLLSSYDGREIRDTAALQNQVLLKSLGYNSDLYSCPSDTLQRTHWIGNAKISPASYALTVRYFGANWVLTNWARGITSKNPSRTQNISNLNSPSTTLTMVELSATNRIVGRGEGSFVAIGSYQNEQTPHEKYGKDNYLMADGSVKTMTFLGTLAKDGGGSGTPNDILDTLWDSEK</sequence>
<organism evidence="3 4">
    <name type="scientific">Lentisphaera profundi</name>
    <dbReference type="NCBI Taxonomy" id="1658616"/>
    <lineage>
        <taxon>Bacteria</taxon>
        <taxon>Pseudomonadati</taxon>
        <taxon>Lentisphaerota</taxon>
        <taxon>Lentisphaeria</taxon>
        <taxon>Lentisphaerales</taxon>
        <taxon>Lentisphaeraceae</taxon>
        <taxon>Lentisphaera</taxon>
    </lineage>
</organism>
<proteinExistence type="predicted"/>
<reference evidence="3 4" key="1">
    <citation type="submission" date="2023-02" db="EMBL/GenBank/DDBJ databases">
        <title>Genome sequence of Lentisphaera profundi SAORIC-696.</title>
        <authorList>
            <person name="Kim e."/>
            <person name="Cho J.-C."/>
            <person name="Choi A."/>
            <person name="Kang I."/>
        </authorList>
    </citation>
    <scope>NUCLEOTIDE SEQUENCE [LARGE SCALE GENOMIC DNA]</scope>
    <source>
        <strain evidence="3 4">SAORIC-696</strain>
    </source>
</reference>
<protein>
    <submittedName>
        <fullName evidence="3">Type II secretion system protein</fullName>
    </submittedName>
</protein>
<dbReference type="InterPro" id="IPR012902">
    <property type="entry name" value="N_methyl_site"/>
</dbReference>
<gene>
    <name evidence="3" type="ORF">PQO03_10060</name>
</gene>
<keyword evidence="2" id="KW-0812">Transmembrane</keyword>
<evidence type="ECO:0000313" key="3">
    <source>
        <dbReference type="EMBL" id="WDE96057.1"/>
    </source>
</evidence>
<name>A0ABY7VT62_9BACT</name>
<dbReference type="PANTHER" id="PTHR30093">
    <property type="entry name" value="GENERAL SECRETION PATHWAY PROTEIN G"/>
    <property type="match status" value="1"/>
</dbReference>
<keyword evidence="1" id="KW-0488">Methylation</keyword>
<dbReference type="SUPFAM" id="SSF54523">
    <property type="entry name" value="Pili subunits"/>
    <property type="match status" value="1"/>
</dbReference>
<dbReference type="PRINTS" id="PR00813">
    <property type="entry name" value="BCTERIALGSPG"/>
</dbReference>
<keyword evidence="4" id="KW-1185">Reference proteome</keyword>
<dbReference type="Proteomes" id="UP001214250">
    <property type="component" value="Chromosome 1"/>
</dbReference>
<dbReference type="EMBL" id="CP117811">
    <property type="protein sequence ID" value="WDE96057.1"/>
    <property type="molecule type" value="Genomic_DNA"/>
</dbReference>
<dbReference type="InterPro" id="IPR045584">
    <property type="entry name" value="Pilin-like"/>
</dbReference>
<dbReference type="InterPro" id="IPR000983">
    <property type="entry name" value="Bac_GSPG_pilin"/>
</dbReference>
<accession>A0ABY7VT62</accession>
<keyword evidence="2" id="KW-0472">Membrane</keyword>
<evidence type="ECO:0000256" key="1">
    <source>
        <dbReference type="ARBA" id="ARBA00022481"/>
    </source>
</evidence>